<sequence>MRRWGTALAATVLAGGALAATAGAAGAVTPAAAEAAAKAAACETGWGSGEKTAQPAGHTPLGSIRTGRHACYDRMVFDVKGATAADRVGYRVSYVDTLYQEGSGEEIPVGGGAILDIHVAAPSYDPGTGGESYPGRARKPLPGVNVAGYQTFRDTRFGASFEGETQVGLGVRARLPFRVFQTDGRVVVDVAHSWNAVR</sequence>
<evidence type="ECO:0000256" key="1">
    <source>
        <dbReference type="SAM" id="SignalP"/>
    </source>
</evidence>
<feature type="signal peptide" evidence="1">
    <location>
        <begin position="1"/>
        <end position="19"/>
    </location>
</feature>
<evidence type="ECO:0000259" key="2">
    <source>
        <dbReference type="Pfam" id="PF24837"/>
    </source>
</evidence>
<evidence type="ECO:0000313" key="3">
    <source>
        <dbReference type="EMBL" id="GAA1684077.1"/>
    </source>
</evidence>
<feature type="chain" id="PRO_5046492538" description="AMIN-like domain-containing protein" evidence="1">
    <location>
        <begin position="20"/>
        <end position="198"/>
    </location>
</feature>
<dbReference type="RefSeq" id="WP_211128334.1">
    <property type="nucleotide sequence ID" value="NZ_BAAALR010000030.1"/>
</dbReference>
<gene>
    <name evidence="3" type="ORF">GCM10009680_24630</name>
</gene>
<name>A0ABP4T9N2_9ACTN</name>
<keyword evidence="1" id="KW-0732">Signal</keyword>
<organism evidence="3 4">
    <name type="scientific">Streptomyces yatensis</name>
    <dbReference type="NCBI Taxonomy" id="155177"/>
    <lineage>
        <taxon>Bacteria</taxon>
        <taxon>Bacillati</taxon>
        <taxon>Actinomycetota</taxon>
        <taxon>Actinomycetes</taxon>
        <taxon>Kitasatosporales</taxon>
        <taxon>Streptomycetaceae</taxon>
        <taxon>Streptomyces</taxon>
        <taxon>Streptomyces violaceusniger group</taxon>
    </lineage>
</organism>
<accession>A0ABP4T9N2</accession>
<dbReference type="EMBL" id="BAAALR010000030">
    <property type="protein sequence ID" value="GAA1684077.1"/>
    <property type="molecule type" value="Genomic_DNA"/>
</dbReference>
<feature type="domain" description="AMIN-like" evidence="2">
    <location>
        <begin position="62"/>
        <end position="192"/>
    </location>
</feature>
<dbReference type="Proteomes" id="UP001499947">
    <property type="component" value="Unassembled WGS sequence"/>
</dbReference>
<dbReference type="InterPro" id="IPR056303">
    <property type="entry name" value="AMIN-like"/>
</dbReference>
<protein>
    <recommendedName>
        <fullName evidence="2">AMIN-like domain-containing protein</fullName>
    </recommendedName>
</protein>
<dbReference type="Pfam" id="PF24837">
    <property type="entry name" value="AMIN-like"/>
    <property type="match status" value="1"/>
</dbReference>
<evidence type="ECO:0000313" key="4">
    <source>
        <dbReference type="Proteomes" id="UP001499947"/>
    </source>
</evidence>
<comment type="caution">
    <text evidence="3">The sequence shown here is derived from an EMBL/GenBank/DDBJ whole genome shotgun (WGS) entry which is preliminary data.</text>
</comment>
<keyword evidence="4" id="KW-1185">Reference proteome</keyword>
<proteinExistence type="predicted"/>
<reference evidence="4" key="1">
    <citation type="journal article" date="2019" name="Int. J. Syst. Evol. Microbiol.">
        <title>The Global Catalogue of Microorganisms (GCM) 10K type strain sequencing project: providing services to taxonomists for standard genome sequencing and annotation.</title>
        <authorList>
            <consortium name="The Broad Institute Genomics Platform"/>
            <consortium name="The Broad Institute Genome Sequencing Center for Infectious Disease"/>
            <person name="Wu L."/>
            <person name="Ma J."/>
        </authorList>
    </citation>
    <scope>NUCLEOTIDE SEQUENCE [LARGE SCALE GENOMIC DNA]</scope>
    <source>
        <strain evidence="4">JCM 13244</strain>
    </source>
</reference>